<protein>
    <submittedName>
        <fullName evidence="1">(spotted green pufferfish) hypothetical protein</fullName>
    </submittedName>
</protein>
<sequence>WREAQGKKGDWYDSMFSSAHPVILYLHGNAGTRFSVQLGTTWSRLTTEVSNQ</sequence>
<reference evidence="1" key="1">
    <citation type="journal article" date="2004" name="Nature">
        <title>Genome duplication in the teleost fish Tetraodon nigroviridis reveals the early vertebrate proto-karyotype.</title>
        <authorList>
            <person name="Jaillon O."/>
            <person name="Aury J.-M."/>
            <person name="Brunet F."/>
            <person name="Petit J.-L."/>
            <person name="Stange-Thomann N."/>
            <person name="Mauceli E."/>
            <person name="Bouneau L."/>
            <person name="Fischer C."/>
            <person name="Ozouf-Costaz C."/>
            <person name="Bernot A."/>
            <person name="Nicaud S."/>
            <person name="Jaffe D."/>
            <person name="Fisher S."/>
            <person name="Lutfalla G."/>
            <person name="Dossat C."/>
            <person name="Segurens B."/>
            <person name="Dasilva C."/>
            <person name="Salanoubat M."/>
            <person name="Levy M."/>
            <person name="Boudet N."/>
            <person name="Castellano S."/>
            <person name="Anthouard V."/>
            <person name="Jubin C."/>
            <person name="Castelli V."/>
            <person name="Katinka M."/>
            <person name="Vacherie B."/>
            <person name="Biemont C."/>
            <person name="Skalli Z."/>
            <person name="Cattolico L."/>
            <person name="Poulain J."/>
            <person name="De Berardinis V."/>
            <person name="Cruaud C."/>
            <person name="Duprat S."/>
            <person name="Brottier P."/>
            <person name="Coutanceau J.-P."/>
            <person name="Gouzy J."/>
            <person name="Parra G."/>
            <person name="Lardier G."/>
            <person name="Chapple C."/>
            <person name="McKernan K.J."/>
            <person name="McEwan P."/>
            <person name="Bosak S."/>
            <person name="Kellis M."/>
            <person name="Volff J.-N."/>
            <person name="Guigo R."/>
            <person name="Zody M.C."/>
            <person name="Mesirov J."/>
            <person name="Lindblad-Toh K."/>
            <person name="Birren B."/>
            <person name="Nusbaum C."/>
            <person name="Kahn D."/>
            <person name="Robinson-Rechavi M."/>
            <person name="Laudet V."/>
            <person name="Schachter V."/>
            <person name="Quetier F."/>
            <person name="Saurin W."/>
            <person name="Scarpelli C."/>
            <person name="Wincker P."/>
            <person name="Lander E.S."/>
            <person name="Weissenbach J."/>
            <person name="Roest Crollius H."/>
        </authorList>
    </citation>
    <scope>NUCLEOTIDE SEQUENCE [LARGE SCALE GENOMIC DNA]</scope>
</reference>
<name>Q4RDH3_TETNG</name>
<organism evidence="1">
    <name type="scientific">Tetraodon nigroviridis</name>
    <name type="common">Spotted green pufferfish</name>
    <name type="synonym">Chelonodon nigroviridis</name>
    <dbReference type="NCBI Taxonomy" id="99883"/>
    <lineage>
        <taxon>Eukaryota</taxon>
        <taxon>Metazoa</taxon>
        <taxon>Chordata</taxon>
        <taxon>Craniata</taxon>
        <taxon>Vertebrata</taxon>
        <taxon>Euteleostomi</taxon>
        <taxon>Actinopterygii</taxon>
        <taxon>Neopterygii</taxon>
        <taxon>Teleostei</taxon>
        <taxon>Neoteleostei</taxon>
        <taxon>Acanthomorphata</taxon>
        <taxon>Eupercaria</taxon>
        <taxon>Tetraodontiformes</taxon>
        <taxon>Tetradontoidea</taxon>
        <taxon>Tetraodontidae</taxon>
        <taxon>Tetraodon</taxon>
    </lineage>
</organism>
<evidence type="ECO:0000313" key="1">
    <source>
        <dbReference type="EMBL" id="CAG13559.1"/>
    </source>
</evidence>
<dbReference type="KEGG" id="tng:GSTEN00037097G001"/>
<gene>
    <name evidence="1" type="ORF">GSTENG00037097001</name>
</gene>
<reference evidence="1" key="2">
    <citation type="submission" date="2004-02" db="EMBL/GenBank/DDBJ databases">
        <authorList>
            <consortium name="Genoscope"/>
            <consortium name="Whitehead Institute Centre for Genome Research"/>
        </authorList>
    </citation>
    <scope>NUCLEOTIDE SEQUENCE</scope>
</reference>
<feature type="non-terminal residue" evidence="1">
    <location>
        <position position="1"/>
    </location>
</feature>
<comment type="caution">
    <text evidence="1">The sequence shown here is derived from an EMBL/GenBank/DDBJ whole genome shotgun (WGS) entry which is preliminary data.</text>
</comment>
<dbReference type="OrthoDB" id="10249433at2759"/>
<proteinExistence type="predicted"/>
<accession>Q4RDH3</accession>
<dbReference type="AlphaFoldDB" id="Q4RDH3"/>
<dbReference type="EMBL" id="CAAE01016484">
    <property type="protein sequence ID" value="CAG13559.1"/>
    <property type="molecule type" value="Genomic_DNA"/>
</dbReference>